<keyword evidence="5 11" id="KW-0479">Metal-binding</keyword>
<gene>
    <name evidence="11 13" type="primary">fni</name>
    <name evidence="13" type="ORF">OXPF_23480</name>
</gene>
<comment type="caution">
    <text evidence="11">Lacks conserved residue(s) required for the propagation of feature annotation.</text>
</comment>
<dbReference type="EMBL" id="LKET01000032">
    <property type="protein sequence ID" value="KPU44180.1"/>
    <property type="molecule type" value="Genomic_DNA"/>
</dbReference>
<keyword evidence="3 11" id="KW-0285">Flavoprotein</keyword>
<comment type="similarity">
    <text evidence="11">Belongs to the IPP isomerase type 2 family.</text>
</comment>
<evidence type="ECO:0000256" key="1">
    <source>
        <dbReference type="ARBA" id="ARBA00001917"/>
    </source>
</evidence>
<dbReference type="PANTHER" id="PTHR43665">
    <property type="entry name" value="ISOPENTENYL-DIPHOSPHATE DELTA-ISOMERASE"/>
    <property type="match status" value="1"/>
</dbReference>
<reference evidence="13 14" key="1">
    <citation type="submission" date="2015-09" db="EMBL/GenBank/DDBJ databases">
        <title>Genome sequence of Oxobacter pfennigii DSM 3222.</title>
        <authorList>
            <person name="Poehlein A."/>
            <person name="Bengelsdorf F.R."/>
            <person name="Schiel-Bengelsdorf B."/>
            <person name="Duerre P."/>
            <person name="Daniel R."/>
        </authorList>
    </citation>
    <scope>NUCLEOTIDE SEQUENCE [LARGE SCALE GENOMIC DNA]</scope>
    <source>
        <strain evidence="13 14">DSM 3222</strain>
    </source>
</reference>
<dbReference type="Pfam" id="PF01070">
    <property type="entry name" value="FMN_dh"/>
    <property type="match status" value="1"/>
</dbReference>
<dbReference type="PIRSF" id="PIRSF003314">
    <property type="entry name" value="IPP_isomerase"/>
    <property type="match status" value="1"/>
</dbReference>
<organism evidence="13 14">
    <name type="scientific">Oxobacter pfennigii</name>
    <dbReference type="NCBI Taxonomy" id="36849"/>
    <lineage>
        <taxon>Bacteria</taxon>
        <taxon>Bacillati</taxon>
        <taxon>Bacillota</taxon>
        <taxon>Clostridia</taxon>
        <taxon>Eubacteriales</taxon>
        <taxon>Clostridiaceae</taxon>
        <taxon>Oxobacter</taxon>
    </lineage>
</organism>
<dbReference type="AlphaFoldDB" id="A0A0P8W662"/>
<dbReference type="NCBIfam" id="TIGR02151">
    <property type="entry name" value="IPP_isom_2"/>
    <property type="match status" value="1"/>
</dbReference>
<keyword evidence="9 11" id="KW-0413">Isomerase</keyword>
<evidence type="ECO:0000313" key="13">
    <source>
        <dbReference type="EMBL" id="KPU44180.1"/>
    </source>
</evidence>
<evidence type="ECO:0000256" key="4">
    <source>
        <dbReference type="ARBA" id="ARBA00022643"/>
    </source>
</evidence>
<accession>A0A0P8W662</accession>
<feature type="binding site" evidence="11">
    <location>
        <begin position="258"/>
        <end position="260"/>
    </location>
    <ligand>
        <name>FMN</name>
        <dbReference type="ChEBI" id="CHEBI:58210"/>
    </ligand>
</feature>
<protein>
    <recommendedName>
        <fullName evidence="11">Isopentenyl-diphosphate delta-isomerase</fullName>
        <shortName evidence="11">IPP isomerase</shortName>
        <ecNumber evidence="11">5.3.3.2</ecNumber>
    </recommendedName>
    <alternativeName>
        <fullName evidence="11">Isopentenyl diphosphate:dimethylallyl diphosphate isomerase</fullName>
    </alternativeName>
    <alternativeName>
        <fullName evidence="11">Isopentenyl pyrophosphate isomerase</fullName>
    </alternativeName>
    <alternativeName>
        <fullName evidence="11">Type 2 isopentenyl diphosphate isomerase</fullName>
        <shortName evidence="11">IDI-2</shortName>
    </alternativeName>
</protein>
<dbReference type="STRING" id="36849.OXPF_23480"/>
<evidence type="ECO:0000256" key="2">
    <source>
        <dbReference type="ARBA" id="ARBA00022490"/>
    </source>
</evidence>
<dbReference type="Proteomes" id="UP000050326">
    <property type="component" value="Unassembled WGS sequence"/>
</dbReference>
<evidence type="ECO:0000256" key="3">
    <source>
        <dbReference type="ARBA" id="ARBA00022630"/>
    </source>
</evidence>
<dbReference type="Gene3D" id="3.20.20.70">
    <property type="entry name" value="Aldolase class I"/>
    <property type="match status" value="1"/>
</dbReference>
<feature type="binding site" evidence="11">
    <location>
        <position position="120"/>
    </location>
    <ligand>
        <name>FMN</name>
        <dbReference type="ChEBI" id="CHEBI:58210"/>
    </ligand>
</feature>
<dbReference type="GO" id="GO:0016491">
    <property type="term" value="F:oxidoreductase activity"/>
    <property type="evidence" value="ECO:0007669"/>
    <property type="project" value="InterPro"/>
</dbReference>
<feature type="binding site" evidence="11">
    <location>
        <position position="212"/>
    </location>
    <ligand>
        <name>FMN</name>
        <dbReference type="ChEBI" id="CHEBI:58210"/>
    </ligand>
</feature>
<evidence type="ECO:0000259" key="12">
    <source>
        <dbReference type="Pfam" id="PF01070"/>
    </source>
</evidence>
<feature type="binding site" evidence="11">
    <location>
        <position position="151"/>
    </location>
    <ligand>
        <name>Mg(2+)</name>
        <dbReference type="ChEBI" id="CHEBI:18420"/>
    </ligand>
</feature>
<comment type="cofactor">
    <cofactor evidence="11">
        <name>NADPH</name>
        <dbReference type="ChEBI" id="CHEBI:57783"/>
    </cofactor>
</comment>
<proteinExistence type="inferred from homology"/>
<evidence type="ECO:0000313" key="14">
    <source>
        <dbReference type="Proteomes" id="UP000050326"/>
    </source>
</evidence>
<dbReference type="PANTHER" id="PTHR43665:SF1">
    <property type="entry name" value="ISOPENTENYL-DIPHOSPHATE DELTA-ISOMERASE"/>
    <property type="match status" value="1"/>
</dbReference>
<evidence type="ECO:0000256" key="9">
    <source>
        <dbReference type="ARBA" id="ARBA00023235"/>
    </source>
</evidence>
<evidence type="ECO:0000256" key="11">
    <source>
        <dbReference type="HAMAP-Rule" id="MF_00354"/>
    </source>
</evidence>
<comment type="cofactor">
    <cofactor evidence="1 11">
        <name>FMN</name>
        <dbReference type="ChEBI" id="CHEBI:58210"/>
    </cofactor>
</comment>
<keyword evidence="8 11" id="KW-0414">Isoprene biosynthesis</keyword>
<evidence type="ECO:0000256" key="6">
    <source>
        <dbReference type="ARBA" id="ARBA00022842"/>
    </source>
</evidence>
<evidence type="ECO:0000256" key="10">
    <source>
        <dbReference type="ARBA" id="ARBA00025810"/>
    </source>
</evidence>
<evidence type="ECO:0000256" key="8">
    <source>
        <dbReference type="ARBA" id="ARBA00023229"/>
    </source>
</evidence>
<dbReference type="InterPro" id="IPR011179">
    <property type="entry name" value="IPdP_isomerase"/>
</dbReference>
<keyword evidence="4 11" id="KW-0288">FMN</keyword>
<comment type="function">
    <text evidence="11">Involved in the biosynthesis of isoprenoids. Catalyzes the 1,3-allylic rearrangement of the homoallylic substrate isopentenyl (IPP) to its allylic isomer, dimethylallyl diphosphate (DMAPP).</text>
</comment>
<comment type="subunit">
    <text evidence="10 11">Homooctamer. Dimer of tetramers.</text>
</comment>
<dbReference type="OrthoDB" id="9795032at2"/>
<comment type="cofactor">
    <cofactor evidence="11">
        <name>Mg(2+)</name>
        <dbReference type="ChEBI" id="CHEBI:18420"/>
    </cofactor>
</comment>
<feature type="domain" description="FMN-dependent dehydrogenase" evidence="12">
    <location>
        <begin position="99"/>
        <end position="325"/>
    </location>
</feature>
<feature type="binding site" evidence="11">
    <location>
        <position position="91"/>
    </location>
    <ligand>
        <name>FMN</name>
        <dbReference type="ChEBI" id="CHEBI:58210"/>
    </ligand>
</feature>
<name>A0A0P8W662_9CLOT</name>
<dbReference type="GO" id="GO:0005737">
    <property type="term" value="C:cytoplasm"/>
    <property type="evidence" value="ECO:0007669"/>
    <property type="project" value="UniProtKB-SubCell"/>
</dbReference>
<dbReference type="EC" id="5.3.3.2" evidence="11"/>
<comment type="catalytic activity">
    <reaction evidence="11">
        <text>isopentenyl diphosphate = dimethylallyl diphosphate</text>
        <dbReference type="Rhea" id="RHEA:23284"/>
        <dbReference type="ChEBI" id="CHEBI:57623"/>
        <dbReference type="ChEBI" id="CHEBI:128769"/>
        <dbReference type="EC" id="5.3.3.2"/>
    </reaction>
</comment>
<feature type="binding site" evidence="11">
    <location>
        <begin position="5"/>
        <end position="6"/>
    </location>
    <ligand>
        <name>substrate</name>
    </ligand>
</feature>
<evidence type="ECO:0000256" key="7">
    <source>
        <dbReference type="ARBA" id="ARBA00022857"/>
    </source>
</evidence>
<feature type="binding site" evidence="11">
    <location>
        <position position="182"/>
    </location>
    <ligand>
        <name>FMN</name>
        <dbReference type="ChEBI" id="CHEBI:58210"/>
    </ligand>
</feature>
<dbReference type="InterPro" id="IPR013785">
    <property type="entry name" value="Aldolase_TIM"/>
</dbReference>
<dbReference type="RefSeq" id="WP_054875369.1">
    <property type="nucleotide sequence ID" value="NZ_LKET01000032.1"/>
</dbReference>
<dbReference type="SUPFAM" id="SSF51395">
    <property type="entry name" value="FMN-linked oxidoreductases"/>
    <property type="match status" value="1"/>
</dbReference>
<evidence type="ECO:0000256" key="5">
    <source>
        <dbReference type="ARBA" id="ARBA00022723"/>
    </source>
</evidence>
<feature type="binding site" evidence="11">
    <location>
        <begin position="61"/>
        <end position="63"/>
    </location>
    <ligand>
        <name>FMN</name>
        <dbReference type="ChEBI" id="CHEBI:58210"/>
    </ligand>
</feature>
<dbReference type="SMART" id="SM01240">
    <property type="entry name" value="IMPDH"/>
    <property type="match status" value="1"/>
</dbReference>
<dbReference type="GO" id="GO:0008299">
    <property type="term" value="P:isoprenoid biosynthetic process"/>
    <property type="evidence" value="ECO:0007669"/>
    <property type="project" value="UniProtKB-UniRule"/>
</dbReference>
<dbReference type="PATRIC" id="fig|36849.3.peg.2472"/>
<keyword evidence="6 11" id="KW-0460">Magnesium</keyword>
<keyword evidence="14" id="KW-1185">Reference proteome</keyword>
<dbReference type="InterPro" id="IPR000262">
    <property type="entry name" value="FMN-dep_DH"/>
</dbReference>
<dbReference type="HAMAP" id="MF_00354">
    <property type="entry name" value="Idi_2"/>
    <property type="match status" value="1"/>
</dbReference>
<comment type="caution">
    <text evidence="13">The sequence shown here is derived from an EMBL/GenBank/DDBJ whole genome shotgun (WGS) entry which is preliminary data.</text>
</comment>
<dbReference type="GO" id="GO:0004452">
    <property type="term" value="F:isopentenyl-diphosphate delta-isomerase activity"/>
    <property type="evidence" value="ECO:0007669"/>
    <property type="project" value="UniProtKB-UniRule"/>
</dbReference>
<keyword evidence="7 11" id="KW-0521">NADP</keyword>
<keyword evidence="2 11" id="KW-0963">Cytoplasm</keyword>
<feature type="binding site" evidence="11">
    <location>
        <begin position="279"/>
        <end position="280"/>
    </location>
    <ligand>
        <name>FMN</name>
        <dbReference type="ChEBI" id="CHEBI:58210"/>
    </ligand>
</feature>
<dbReference type="GO" id="GO:0010181">
    <property type="term" value="F:FMN binding"/>
    <property type="evidence" value="ECO:0007669"/>
    <property type="project" value="UniProtKB-UniRule"/>
</dbReference>
<comment type="subcellular location">
    <subcellularLocation>
        <location evidence="11">Cytoplasm</location>
    </subcellularLocation>
</comment>
<sequence>MSLKRKSEHMVYAISSQNKNIKVFDDIHILYNSIPEVDFDDIDMSLRIFNRKFSFPLIINAITGGTEEGKSINEALANTAKEFNIPIAVGSQSVAVKDRNLRESFSIVRKVNKNGFILANVGANVSKDMAKEAVDMIEADALQLHLNVLQELIMPEGDRKFKGILNNIAEIKSKIHVPVIVKEVGFGMSGSAALKLIDAGIQTVDIGGYGGTNFARIESLRRNDNVGESLLNIGIPTAVSLIAVCKYRPELSVICGGGIRNGLDVIKALMMGADAASIAYPFLKAYKSKGEKGVFDELEKFIYEMKVSMISAGVKEISKLNSESIIITGKTLEWIKQLELK</sequence>
<dbReference type="CDD" id="cd02811">
    <property type="entry name" value="IDI-2_FMN"/>
    <property type="match status" value="1"/>
</dbReference>
<dbReference type="GO" id="GO:0070402">
    <property type="term" value="F:NADPH binding"/>
    <property type="evidence" value="ECO:0007669"/>
    <property type="project" value="UniProtKB-UniRule"/>
</dbReference>
<feature type="binding site" evidence="11">
    <location>
        <position position="150"/>
    </location>
    <ligand>
        <name>substrate</name>
    </ligand>
</feature>
<dbReference type="GO" id="GO:0000287">
    <property type="term" value="F:magnesium ion binding"/>
    <property type="evidence" value="ECO:0007669"/>
    <property type="project" value="UniProtKB-UniRule"/>
</dbReference>